<keyword evidence="6" id="KW-0472">Membrane</keyword>
<evidence type="ECO:0000313" key="9">
    <source>
        <dbReference type="Proteomes" id="UP001303046"/>
    </source>
</evidence>
<dbReference type="InterPro" id="IPR036396">
    <property type="entry name" value="Cyt_P450_sf"/>
</dbReference>
<evidence type="ECO:0000256" key="5">
    <source>
        <dbReference type="SAM" id="MobiDB-lite"/>
    </source>
</evidence>
<dbReference type="Gene3D" id="3.40.50.410">
    <property type="entry name" value="von Willebrand factor, type A domain"/>
    <property type="match status" value="1"/>
</dbReference>
<dbReference type="InterPro" id="IPR001128">
    <property type="entry name" value="Cyt_P450"/>
</dbReference>
<reference evidence="8 9" key="1">
    <citation type="submission" date="2023-08" db="EMBL/GenBank/DDBJ databases">
        <title>A Necator americanus chromosomal reference genome.</title>
        <authorList>
            <person name="Ilik V."/>
            <person name="Petrzelkova K.J."/>
            <person name="Pardy F."/>
            <person name="Fuh T."/>
            <person name="Niatou-Singa F.S."/>
            <person name="Gouil Q."/>
            <person name="Baker L."/>
            <person name="Ritchie M.E."/>
            <person name="Jex A.R."/>
            <person name="Gazzola D."/>
            <person name="Li H."/>
            <person name="Toshio Fujiwara R."/>
            <person name="Zhan B."/>
            <person name="Aroian R.V."/>
            <person name="Pafco B."/>
            <person name="Schwarz E.M."/>
        </authorList>
    </citation>
    <scope>NUCLEOTIDE SEQUENCE [LARGE SCALE GENOMIC DNA]</scope>
    <source>
        <strain evidence="8 9">Aroian</strain>
        <tissue evidence="8">Whole animal</tissue>
    </source>
</reference>
<name>A0ABR1CLJ5_NECAM</name>
<feature type="domain" description="VWFA" evidence="7">
    <location>
        <begin position="945"/>
        <end position="1158"/>
    </location>
</feature>
<dbReference type="PROSITE" id="PS00086">
    <property type="entry name" value="CYTOCHROME_P450"/>
    <property type="match status" value="1"/>
</dbReference>
<dbReference type="PANTHER" id="PTHR24300">
    <property type="entry name" value="CYTOCHROME P450 508A4-RELATED"/>
    <property type="match status" value="1"/>
</dbReference>
<evidence type="ECO:0000313" key="8">
    <source>
        <dbReference type="EMBL" id="KAK6738766.1"/>
    </source>
</evidence>
<feature type="compositionally biased region" description="Low complexity" evidence="5">
    <location>
        <begin position="673"/>
        <end position="731"/>
    </location>
</feature>
<dbReference type="PRINTS" id="PR00385">
    <property type="entry name" value="P450"/>
</dbReference>
<evidence type="ECO:0000256" key="2">
    <source>
        <dbReference type="ARBA" id="ARBA00022723"/>
    </source>
</evidence>
<dbReference type="Pfam" id="PF00067">
    <property type="entry name" value="p450"/>
    <property type="match status" value="1"/>
</dbReference>
<keyword evidence="4" id="KW-0560">Oxidoreductase</keyword>
<dbReference type="Proteomes" id="UP001303046">
    <property type="component" value="Unassembled WGS sequence"/>
</dbReference>
<keyword evidence="2" id="KW-0479">Metal-binding</keyword>
<proteinExistence type="inferred from homology"/>
<keyword evidence="4" id="KW-0503">Monooxygenase</keyword>
<dbReference type="Gene3D" id="1.10.630.10">
    <property type="entry name" value="Cytochrome P450"/>
    <property type="match status" value="1"/>
</dbReference>
<evidence type="ECO:0000256" key="1">
    <source>
        <dbReference type="ARBA" id="ARBA00010617"/>
    </source>
</evidence>
<comment type="caution">
    <text evidence="8">The sequence shown here is derived from an EMBL/GenBank/DDBJ whole genome shotgun (WGS) entry which is preliminary data.</text>
</comment>
<dbReference type="EMBL" id="JAVFWL010000002">
    <property type="protein sequence ID" value="KAK6738766.1"/>
    <property type="molecule type" value="Genomic_DNA"/>
</dbReference>
<evidence type="ECO:0000259" key="7">
    <source>
        <dbReference type="PROSITE" id="PS50234"/>
    </source>
</evidence>
<dbReference type="SMART" id="SM00327">
    <property type="entry name" value="VWA"/>
    <property type="match status" value="1"/>
</dbReference>
<dbReference type="SUPFAM" id="SSF53300">
    <property type="entry name" value="vWA-like"/>
    <property type="match status" value="2"/>
</dbReference>
<dbReference type="PROSITE" id="PS50234">
    <property type="entry name" value="VWFA"/>
    <property type="match status" value="1"/>
</dbReference>
<evidence type="ECO:0000256" key="6">
    <source>
        <dbReference type="SAM" id="Phobius"/>
    </source>
</evidence>
<evidence type="ECO:0000256" key="4">
    <source>
        <dbReference type="ARBA" id="ARBA00023033"/>
    </source>
</evidence>
<dbReference type="InterPro" id="IPR050182">
    <property type="entry name" value="Cytochrome_P450_fam2"/>
</dbReference>
<organism evidence="8 9">
    <name type="scientific">Necator americanus</name>
    <name type="common">Human hookworm</name>
    <dbReference type="NCBI Taxonomy" id="51031"/>
    <lineage>
        <taxon>Eukaryota</taxon>
        <taxon>Metazoa</taxon>
        <taxon>Ecdysozoa</taxon>
        <taxon>Nematoda</taxon>
        <taxon>Chromadorea</taxon>
        <taxon>Rhabditida</taxon>
        <taxon>Rhabditina</taxon>
        <taxon>Rhabditomorpha</taxon>
        <taxon>Strongyloidea</taxon>
        <taxon>Ancylostomatidae</taxon>
        <taxon>Bunostominae</taxon>
        <taxon>Necator</taxon>
    </lineage>
</organism>
<dbReference type="SUPFAM" id="SSF48264">
    <property type="entry name" value="Cytochrome P450"/>
    <property type="match status" value="1"/>
</dbReference>
<feature type="transmembrane region" description="Helical" evidence="6">
    <location>
        <begin position="34"/>
        <end position="52"/>
    </location>
</feature>
<accession>A0ABR1CLJ5</accession>
<keyword evidence="3" id="KW-0408">Iron</keyword>
<dbReference type="Pfam" id="PF00092">
    <property type="entry name" value="VWA"/>
    <property type="match status" value="1"/>
</dbReference>
<dbReference type="CDD" id="cd00198">
    <property type="entry name" value="vWFA"/>
    <property type="match status" value="1"/>
</dbReference>
<keyword evidence="9" id="KW-1185">Reference proteome</keyword>
<dbReference type="InterPro" id="IPR017972">
    <property type="entry name" value="Cyt_P450_CS"/>
</dbReference>
<protein>
    <recommendedName>
        <fullName evidence="7">VWFA domain-containing protein</fullName>
    </recommendedName>
</protein>
<dbReference type="PRINTS" id="PR00463">
    <property type="entry name" value="EP450I"/>
</dbReference>
<dbReference type="PANTHER" id="PTHR24300:SF403">
    <property type="entry name" value="CYTOCHROME P450 306A1"/>
    <property type="match status" value="1"/>
</dbReference>
<feature type="region of interest" description="Disordered" evidence="5">
    <location>
        <begin position="659"/>
        <end position="739"/>
    </location>
</feature>
<feature type="transmembrane region" description="Helical" evidence="6">
    <location>
        <begin position="540"/>
        <end position="561"/>
    </location>
</feature>
<keyword evidence="6" id="KW-0812">Transmembrane</keyword>
<dbReference type="InterPro" id="IPR002035">
    <property type="entry name" value="VWF_A"/>
</dbReference>
<evidence type="ECO:0000256" key="3">
    <source>
        <dbReference type="ARBA" id="ARBA00023004"/>
    </source>
</evidence>
<comment type="similarity">
    <text evidence="1">Belongs to the cytochrome P450 family.</text>
</comment>
<dbReference type="InterPro" id="IPR002401">
    <property type="entry name" value="Cyt_P450_E_grp-I"/>
</dbReference>
<dbReference type="InterPro" id="IPR036465">
    <property type="entry name" value="vWFA_dom_sf"/>
</dbReference>
<keyword evidence="6" id="KW-1133">Transmembrane helix</keyword>
<sequence length="1558" mass="172291">MGVPEKERELKDIAWLCGLFALFSALLIRFFSLSYVLGSLLTAILIFHQFYWRRRHLPPGPTPLPLIGNTLSIDMRNPAKTFSLWHAHYGPIYTVWLPHPMIVMASHEVLKEALIRHGPAFAGRPSGYIWSMFTKNSVHGDGIILCEGERWEQIREFALKIFRNFGLGRTQMEEKIVHHINYMIGHIDAKLHGRESIKLDLEEPISLCVANIIQDFVLGKSHPFGDPQFRKFKNLIDSVLSDIASKSVQMVNAYPILGYLPIPALRRYKENGFALQRYFLNAIREHRERLEMDGEPRDFMEAYLREMALQKDNPHFNVFTLALASGDLWTGGMETTVTTLRWGFAYLLYHPSVQKKCYDEIHKIFGDEQPCYARRKQLPYIEATLAELQRVTNVLPWAIPHRTMEDVEVMGFHLPKGTVILPQYGTVHYDTRYYPEPEKFKPERFLDQEGYFKKRPELNPFGMGKRTCLGENLARYELFLLFTTLLQKYEFRPIEGEPLPSLQRSEGMTNVPQKYRCTVVPRRPSTIGELTMMKLDYIRIGLIVGNIVFIILSVVFIILFATKHDSSSAFLVSSQIASNDTADSFKQALTKSLQKKYSVGTIATEKSGSTGNAVFSLRGSPNIKDVGALITGNSAFSNVQITDGAKSMEVCNSKLPVGSTLPPATVLTSKANPSSPAGPGSSPIPSSPAGPGSSPIPSSPAAPSSSPSGNTNPTSPASNKPPASTAASVTTPTPPVSNKYCQGSLKRDIILLVDTLAPTGNQDKNAALTGLGQRLANGIPFGTGTRVALMTLERGEQIGGFATDVATFQDNWKTLSTLSFNNTASSIDVSIAYGMLSQLLQPLNPVEVILVTEHSLDAIAPTADIRLRGVFVAAVVPTKITLPGIDQLTTVTKSYGSWADMTTQNPFSTLFCQYNDGTASTMTTRFASKAVVANNGDTPKCQKLDIIVVFDTSQSVVEPFVQKYVNFSIDFISQYTLMGAVDGDNTRTGIISFNSDVNVVRELGERSLDDFKAAVSGIHFTGGVTNTLGAMKAGLAMFQRHSDTTHGRTMVFLSDGQPYPPSPDTWSEIFSVGVQLRAMGVDIFFVGDANGYDPETRTILSNITGNPDWVFDNVGVASVNLTVDLLMQFPCPPLICEMAYYAVEISEILSEQTKIATLNFTLQVAQNVYNQKNSTQFQLLIYNDKQYFLPNDGDYSFANFKSNIDRLINDNAYRSSLSSGHTRIDTAINALADQMTIQQKRRPYFQSSVLFAGQANSGVLDPIGDEIQQQNDLAQAAQNIKAVCPLIYALDDSNGNTALYGDDLWYIVVPKTRTIRLTSLNLEKDLENTDYYPKVYALDCVLPARARCDLNFIDLGVAFDLTGPLTSNVTDYVKSLLAQFDTQYTAHISMYGFGGGKDAKIFASLSSHDNVIPITTGDINSLFSLIKSQFGCGHYSSNGDRILVSNVILVVSDNFASYQNNVWQQFADDSQNGWTCDDCPGTPAYAFLSSTADKAPIGLGLTYNINDDEYYDLSYSMKAVNLFNSIVTGVCTMPLKSCWSYTVPTTCQQKSNEFWEIN</sequence>
<gene>
    <name evidence="8" type="primary">Necator_chrII.g8505</name>
    <name evidence="8" type="ORF">RB195_020711</name>
</gene>